<comment type="caution">
    <text evidence="2">The sequence shown here is derived from an EMBL/GenBank/DDBJ whole genome shotgun (WGS) entry which is preliminary data.</text>
</comment>
<keyword evidence="1" id="KW-0732">Signal</keyword>
<dbReference type="EMBL" id="JBHSOH010000012">
    <property type="protein sequence ID" value="MFC5848950.1"/>
    <property type="molecule type" value="Genomic_DNA"/>
</dbReference>
<evidence type="ECO:0000256" key="1">
    <source>
        <dbReference type="SAM" id="SignalP"/>
    </source>
</evidence>
<gene>
    <name evidence="2" type="ORF">ACFPQ6_11580</name>
</gene>
<organism evidence="2 3">
    <name type="scientific">Deinococcus petrolearius</name>
    <dbReference type="NCBI Taxonomy" id="1751295"/>
    <lineage>
        <taxon>Bacteria</taxon>
        <taxon>Thermotogati</taxon>
        <taxon>Deinococcota</taxon>
        <taxon>Deinococci</taxon>
        <taxon>Deinococcales</taxon>
        <taxon>Deinococcaceae</taxon>
        <taxon>Deinococcus</taxon>
    </lineage>
</organism>
<dbReference type="Proteomes" id="UP001595979">
    <property type="component" value="Unassembled WGS sequence"/>
</dbReference>
<name>A0ABW1DLD6_9DEIO</name>
<evidence type="ECO:0000313" key="2">
    <source>
        <dbReference type="EMBL" id="MFC5848950.1"/>
    </source>
</evidence>
<reference evidence="3" key="1">
    <citation type="journal article" date="2019" name="Int. J. Syst. Evol. Microbiol.">
        <title>The Global Catalogue of Microorganisms (GCM) 10K type strain sequencing project: providing services to taxonomists for standard genome sequencing and annotation.</title>
        <authorList>
            <consortium name="The Broad Institute Genomics Platform"/>
            <consortium name="The Broad Institute Genome Sequencing Center for Infectious Disease"/>
            <person name="Wu L."/>
            <person name="Ma J."/>
        </authorList>
    </citation>
    <scope>NUCLEOTIDE SEQUENCE [LARGE SCALE GENOMIC DNA]</scope>
    <source>
        <strain evidence="3">CGMCC 1.15053</strain>
    </source>
</reference>
<dbReference type="RefSeq" id="WP_380049477.1">
    <property type="nucleotide sequence ID" value="NZ_JBHSOH010000012.1"/>
</dbReference>
<proteinExistence type="predicted"/>
<evidence type="ECO:0000313" key="3">
    <source>
        <dbReference type="Proteomes" id="UP001595979"/>
    </source>
</evidence>
<sequence>MKTKPPLLSRFRPLPLSLLGLGALASAQSAAPNFGVRVPTDYLSRLASIDPLLESSIGYGVRGFPLPFTQDVRVSLAKRPNYWEYAVSTRYRDTLFAAGVFDNGSTATAGIPRLEITRDPFKGFQYSGRLQGNGAYSRFTAGYAFTVAGDRVRILNNAGVAFQGDVTAPYTQTEASGNYGKSFGPLNVNFGTTARLFTFPVQGQLQGSVDLSVGANVSPARGLTLEASQLERFAAGSVAIPDLNLVRYRQTDAAITYRLPAPVGPSAFSVGGVRTRVTRDWTYDYTYLRNDLLFRSDALPVLVGPSVGYQWGPSAATTTWLLGVSFLSK</sequence>
<feature type="signal peptide" evidence="1">
    <location>
        <begin position="1"/>
        <end position="30"/>
    </location>
</feature>
<feature type="chain" id="PRO_5047382589" evidence="1">
    <location>
        <begin position="31"/>
        <end position="329"/>
    </location>
</feature>
<accession>A0ABW1DLD6</accession>
<keyword evidence="3" id="KW-1185">Reference proteome</keyword>
<protein>
    <submittedName>
        <fullName evidence="2">Uncharacterized protein</fullName>
    </submittedName>
</protein>